<keyword evidence="12" id="KW-1185">Reference proteome</keyword>
<reference evidence="10 12" key="2">
    <citation type="submission" date="2018-11" db="EMBL/GenBank/DDBJ databases">
        <authorList>
            <consortium name="Pathogen Informatics"/>
        </authorList>
    </citation>
    <scope>NUCLEOTIDE SEQUENCE [LARGE SCALE GENOMIC DNA]</scope>
</reference>
<dbReference type="Proteomes" id="UP000038040">
    <property type="component" value="Unplaced"/>
</dbReference>
<evidence type="ECO:0000256" key="7">
    <source>
        <dbReference type="SAM" id="Coils"/>
    </source>
</evidence>
<evidence type="ECO:0000313" key="11">
    <source>
        <dbReference type="Proteomes" id="UP000038040"/>
    </source>
</evidence>
<evidence type="ECO:0000256" key="8">
    <source>
        <dbReference type="SAM" id="MobiDB-lite"/>
    </source>
</evidence>
<dbReference type="InterPro" id="IPR013520">
    <property type="entry name" value="Ribonucl_H"/>
</dbReference>
<accession>A0A0N4UL00</accession>
<evidence type="ECO:0000259" key="9">
    <source>
        <dbReference type="SMART" id="SM00479"/>
    </source>
</evidence>
<keyword evidence="7" id="KW-0175">Coiled coil</keyword>
<evidence type="ECO:0000256" key="4">
    <source>
        <dbReference type="ARBA" id="ARBA00022801"/>
    </source>
</evidence>
<protein>
    <submittedName>
        <fullName evidence="13">Exonuclease domain-containing protein</fullName>
    </submittedName>
</protein>
<dbReference type="GO" id="GO:0005634">
    <property type="term" value="C:nucleus"/>
    <property type="evidence" value="ECO:0007669"/>
    <property type="project" value="UniProtKB-SubCell"/>
</dbReference>
<evidence type="ECO:0000256" key="2">
    <source>
        <dbReference type="ARBA" id="ARBA00006357"/>
    </source>
</evidence>
<dbReference type="WBParaSite" id="DME_0000844501-mRNA-1">
    <property type="protein sequence ID" value="DME_0000844501-mRNA-1"/>
    <property type="gene ID" value="DME_0000844501"/>
</dbReference>
<dbReference type="PANTHER" id="PTHR12801">
    <property type="entry name" value="RNA EXONUCLEASE REXO1 / RECO3 FAMILY MEMBER-RELATED"/>
    <property type="match status" value="1"/>
</dbReference>
<evidence type="ECO:0000256" key="1">
    <source>
        <dbReference type="ARBA" id="ARBA00004123"/>
    </source>
</evidence>
<evidence type="ECO:0000313" key="13">
    <source>
        <dbReference type="WBParaSite" id="DME_0000844501-mRNA-1"/>
    </source>
</evidence>
<dbReference type="PANTHER" id="PTHR12801:SF115">
    <property type="entry name" value="FI18136P1-RELATED"/>
    <property type="match status" value="1"/>
</dbReference>
<dbReference type="AlphaFoldDB" id="A0A0N4UL00"/>
<keyword evidence="6" id="KW-0539">Nucleus</keyword>
<feature type="compositionally biased region" description="Polar residues" evidence="8">
    <location>
        <begin position="296"/>
        <end position="311"/>
    </location>
</feature>
<comment type="subcellular location">
    <subcellularLocation>
        <location evidence="1">Nucleus</location>
    </subcellularLocation>
</comment>
<dbReference type="InterPro" id="IPR036397">
    <property type="entry name" value="RNaseH_sf"/>
</dbReference>
<keyword evidence="5" id="KW-0269">Exonuclease</keyword>
<name>A0A0N4UL00_DRAME</name>
<dbReference type="SMART" id="SM00479">
    <property type="entry name" value="EXOIII"/>
    <property type="match status" value="1"/>
</dbReference>
<dbReference type="Pfam" id="PF15870">
    <property type="entry name" value="EloA-BP1"/>
    <property type="match status" value="1"/>
</dbReference>
<evidence type="ECO:0000256" key="5">
    <source>
        <dbReference type="ARBA" id="ARBA00022839"/>
    </source>
</evidence>
<proteinExistence type="inferred from homology"/>
<dbReference type="InterPro" id="IPR012337">
    <property type="entry name" value="RNaseH-like_sf"/>
</dbReference>
<dbReference type="GO" id="GO:0004527">
    <property type="term" value="F:exonuclease activity"/>
    <property type="evidence" value="ECO:0007669"/>
    <property type="project" value="UniProtKB-KW"/>
</dbReference>
<keyword evidence="3" id="KW-0540">Nuclease</keyword>
<comment type="similarity">
    <text evidence="2">Belongs to the REXO1/REXO3 family.</text>
</comment>
<gene>
    <name evidence="10" type="ORF">DME_LOCUS2420</name>
</gene>
<keyword evidence="4" id="KW-0378">Hydrolase</keyword>
<dbReference type="CDD" id="cd06145">
    <property type="entry name" value="REX1_like"/>
    <property type="match status" value="1"/>
</dbReference>
<dbReference type="InterPro" id="IPR031736">
    <property type="entry name" value="REXO1-like_dom"/>
</dbReference>
<evidence type="ECO:0000313" key="12">
    <source>
        <dbReference type="Proteomes" id="UP000274756"/>
    </source>
</evidence>
<dbReference type="InterPro" id="IPR034922">
    <property type="entry name" value="REX1-like_exo"/>
</dbReference>
<feature type="domain" description="Exonuclease" evidence="9">
    <location>
        <begin position="691"/>
        <end position="848"/>
    </location>
</feature>
<feature type="region of interest" description="Disordered" evidence="8">
    <location>
        <begin position="290"/>
        <end position="315"/>
    </location>
</feature>
<organism evidence="11 13">
    <name type="scientific">Dracunculus medinensis</name>
    <name type="common">Guinea worm</name>
    <dbReference type="NCBI Taxonomy" id="318479"/>
    <lineage>
        <taxon>Eukaryota</taxon>
        <taxon>Metazoa</taxon>
        <taxon>Ecdysozoa</taxon>
        <taxon>Nematoda</taxon>
        <taxon>Chromadorea</taxon>
        <taxon>Rhabditida</taxon>
        <taxon>Spirurina</taxon>
        <taxon>Dracunculoidea</taxon>
        <taxon>Dracunculidae</taxon>
        <taxon>Dracunculus</taxon>
    </lineage>
</organism>
<dbReference type="SUPFAM" id="SSF53098">
    <property type="entry name" value="Ribonuclease H-like"/>
    <property type="match status" value="1"/>
</dbReference>
<evidence type="ECO:0000256" key="6">
    <source>
        <dbReference type="ARBA" id="ARBA00023242"/>
    </source>
</evidence>
<evidence type="ECO:0000313" key="10">
    <source>
        <dbReference type="EMBL" id="VDN52447.1"/>
    </source>
</evidence>
<dbReference type="EMBL" id="UYYG01000060">
    <property type="protein sequence ID" value="VDN52447.1"/>
    <property type="molecule type" value="Genomic_DNA"/>
</dbReference>
<feature type="coiled-coil region" evidence="7">
    <location>
        <begin position="140"/>
        <end position="178"/>
    </location>
</feature>
<dbReference type="FunFam" id="3.30.420.10:FF:000031">
    <property type="entry name" value="RNA exonuclease 1"/>
    <property type="match status" value="1"/>
</dbReference>
<reference evidence="13" key="1">
    <citation type="submission" date="2016-04" db="UniProtKB">
        <authorList>
            <consortium name="WormBaseParasite"/>
        </authorList>
    </citation>
    <scope>IDENTIFICATION</scope>
</reference>
<dbReference type="Gene3D" id="3.30.420.10">
    <property type="entry name" value="Ribonuclease H-like superfamily/Ribonuclease H"/>
    <property type="match status" value="1"/>
</dbReference>
<dbReference type="GO" id="GO:0003676">
    <property type="term" value="F:nucleic acid binding"/>
    <property type="evidence" value="ECO:0007669"/>
    <property type="project" value="InterPro"/>
</dbReference>
<dbReference type="STRING" id="318479.A0A0N4UL00"/>
<dbReference type="OrthoDB" id="206335at2759"/>
<sequence length="848" mass="95660">MFDTIVDQVSPSVEQLPSSSSLQVSSVSQPFMGYVGYIERTYDEKNDEDQACHSGRGSQASYLAPVSTSIYTANVSEAVMINEKSKTVSRKISENSSISVPLITQMPLEMSVEEILDPSKKEIIQKKYNMFSKTSREKQLQQYVKTVAKIDTRIEELKKKLEIECREKNKMVNKYKKIASSSNGSEYIPTKKSVLQQPCTSGQSVGPLKYLGGYTPTPIALLKSGRSVLEKNKDEDVNCVKKTKKEKKDLQKLANKKSVFIEDLFDDEKPPEKKKKPSLASANCKEHFNSDELKLKNQNTSASQSRSSTQIDNKKVLTPNISQQLAMRYWKVAKDKKAMANVNENKSKNLSQFTKIETLAGTFDKGEKRKAHLTTAATSMKLIPLDPFATGKVPFTVRVRYLNLFYNEFVKVCKKPEEAILMAKAKEKAIKDQASTKSGYICSAVNNLNKLRVSSKNGSSPNGFKTISHEATLVGRHLGSFSVVKRDYRPGNKQITEKEFYASLNEKYVISMAELYDNGFPLWKDADKKIIDTDRKVASGYDNKAKIYTDENDLKRICCRCGAEFFLTKNGEIANPQQCIYHWAKAFKQKVSYHSSSDYIKKNFSLSQVALFFIDTCIDHSTLLFYFLQLYNLFLVKGSLEARYMCCSSDLMVQGCCIADSHVTSTALLTDLDTFVESPAPSGPNDPRSSRVYALDCEMVYTGHGLSLSRITIVDIKDDLVLDILVKPEYRVMDYNSRFSGLTKDLLDKAEYDFKQARARFFEFVNSETILIGHSLESDFKAMRIVHHKVVDTSVVFPHKKGPPFKRALKNIASDVLQLIIQEDVGGHDSKEDASACMRLMLHKIRYG</sequence>
<dbReference type="InterPro" id="IPR047021">
    <property type="entry name" value="REXO1/3/4-like"/>
</dbReference>
<evidence type="ECO:0000256" key="3">
    <source>
        <dbReference type="ARBA" id="ARBA00022722"/>
    </source>
</evidence>
<dbReference type="Proteomes" id="UP000274756">
    <property type="component" value="Unassembled WGS sequence"/>
</dbReference>
<dbReference type="GO" id="GO:0010629">
    <property type="term" value="P:negative regulation of gene expression"/>
    <property type="evidence" value="ECO:0007669"/>
    <property type="project" value="UniProtKB-ARBA"/>
</dbReference>